<dbReference type="AlphaFoldDB" id="A0AAQ1G5N2"/>
<organism evidence="2 3">
    <name type="scientific">Halopseudomonas aestusnigri</name>
    <dbReference type="NCBI Taxonomy" id="857252"/>
    <lineage>
        <taxon>Bacteria</taxon>
        <taxon>Pseudomonadati</taxon>
        <taxon>Pseudomonadota</taxon>
        <taxon>Gammaproteobacteria</taxon>
        <taxon>Pseudomonadales</taxon>
        <taxon>Pseudomonadaceae</taxon>
        <taxon>Halopseudomonas</taxon>
    </lineage>
</organism>
<dbReference type="PANTHER" id="PTHR38033">
    <property type="entry name" value="MEMBRANE PROTEIN-RELATED"/>
    <property type="match status" value="1"/>
</dbReference>
<sequence length="284" mass="31496">MYNGDYPDDDRTVILSGSMAGHTRYSLTDHAASAACIAPRTDDDLCRTTDVQPNPLLAAAAPLLSELVALRTGSGEREPIDVLRVTLEAGIRQFDQQCRHLEVAPASRQAARYVLCTALDEAILTTRWGNNSNWSSRSLLSAFHQETFGGEKFFLLLTRLSQDMARHIDMLELMLACLCLGFEGRYRLQLRGQQELEHIRSRLHAALQHYRSPPDMHLGSQIVHPEPCPPVRPVPGWVTAVATASCLAILFLGFNHYLEQHRNAALEPYLTSSAGITAQPGVKR</sequence>
<evidence type="ECO:0000313" key="2">
    <source>
        <dbReference type="EMBL" id="SEF87715.1"/>
    </source>
</evidence>
<comment type="caution">
    <text evidence="2">The sequence shown here is derived from an EMBL/GenBank/DDBJ whole genome shotgun (WGS) entry which is preliminary data.</text>
</comment>
<dbReference type="InterPro" id="IPR038522">
    <property type="entry name" value="T4/T6SS_DotU_sf"/>
</dbReference>
<dbReference type="Proteomes" id="UP000243518">
    <property type="component" value="Unassembled WGS sequence"/>
</dbReference>
<dbReference type="InterPro" id="IPR017732">
    <property type="entry name" value="T4/T6SS_DotU"/>
</dbReference>
<dbReference type="RefSeq" id="WP_088274095.1">
    <property type="nucleotide sequence ID" value="NZ_FNVE01000002.1"/>
</dbReference>
<reference evidence="2 3" key="1">
    <citation type="submission" date="2016-10" db="EMBL/GenBank/DDBJ databases">
        <authorList>
            <person name="Varghese N."/>
            <person name="Submissions S."/>
        </authorList>
    </citation>
    <scope>NUCLEOTIDE SEQUENCE [LARGE SCALE GENOMIC DNA]</scope>
    <source>
        <strain evidence="2 3">CECT 8317</strain>
    </source>
</reference>
<dbReference type="NCBIfam" id="NF038228">
    <property type="entry name" value="IcmH_DotU_IVB"/>
    <property type="match status" value="1"/>
</dbReference>
<evidence type="ECO:0000259" key="1">
    <source>
        <dbReference type="Pfam" id="PF09850"/>
    </source>
</evidence>
<dbReference type="EMBL" id="FNVE01000002">
    <property type="protein sequence ID" value="SEF87715.1"/>
    <property type="molecule type" value="Genomic_DNA"/>
</dbReference>
<evidence type="ECO:0000313" key="3">
    <source>
        <dbReference type="Proteomes" id="UP000243518"/>
    </source>
</evidence>
<dbReference type="NCBIfam" id="TIGR03349">
    <property type="entry name" value="IV_VI_DotU"/>
    <property type="match status" value="1"/>
</dbReference>
<keyword evidence="3" id="KW-1185">Reference proteome</keyword>
<name>A0AAQ1G5N2_9GAMM</name>
<accession>A0AAQ1G5N2</accession>
<protein>
    <submittedName>
        <fullName evidence="2">Type VI secretion system protein ImpK</fullName>
    </submittedName>
</protein>
<gene>
    <name evidence="2" type="ORF">SAMN05216586_102174</name>
</gene>
<dbReference type="Gene3D" id="1.25.40.590">
    <property type="entry name" value="Type IV / VI secretion system, DotU"/>
    <property type="match status" value="1"/>
</dbReference>
<dbReference type="PANTHER" id="PTHR38033:SF1">
    <property type="entry name" value="DOTU FAMILY TYPE IV_VI SECRETION SYSTEM PROTEIN"/>
    <property type="match status" value="1"/>
</dbReference>
<proteinExistence type="predicted"/>
<dbReference type="Pfam" id="PF09850">
    <property type="entry name" value="DotU"/>
    <property type="match status" value="1"/>
</dbReference>
<feature type="domain" description="Type IV / VI secretion system DotU" evidence="1">
    <location>
        <begin position="55"/>
        <end position="256"/>
    </location>
</feature>